<dbReference type="Pfam" id="PF21104">
    <property type="entry name" value="Glyco_hydro_78_N"/>
    <property type="match status" value="1"/>
</dbReference>
<dbReference type="InterPro" id="IPR012341">
    <property type="entry name" value="6hp_glycosidase-like_sf"/>
</dbReference>
<dbReference type="GO" id="GO:0005975">
    <property type="term" value="P:carbohydrate metabolic process"/>
    <property type="evidence" value="ECO:0007669"/>
    <property type="project" value="InterPro"/>
</dbReference>
<dbReference type="Proteomes" id="UP000307430">
    <property type="component" value="Unassembled WGS sequence"/>
</dbReference>
<dbReference type="Pfam" id="PF17389">
    <property type="entry name" value="Bac_rhamnosid6H"/>
    <property type="match status" value="1"/>
</dbReference>
<dbReference type="InterPro" id="IPR049164">
    <property type="entry name" value="Glyco_hydro_78_N"/>
</dbReference>
<evidence type="ECO:0000313" key="3">
    <source>
        <dbReference type="EMBL" id="TLV19355.1"/>
    </source>
</evidence>
<keyword evidence="4" id="KW-1185">Reference proteome</keyword>
<organism evidence="3 4">
    <name type="scientific">Klebsiella indica</name>
    <dbReference type="NCBI Taxonomy" id="2582917"/>
    <lineage>
        <taxon>Bacteria</taxon>
        <taxon>Pseudomonadati</taxon>
        <taxon>Pseudomonadota</taxon>
        <taxon>Gammaproteobacteria</taxon>
        <taxon>Enterobacterales</taxon>
        <taxon>Enterobacteriaceae</taxon>
        <taxon>Klebsiella/Raoultella group</taxon>
        <taxon>Klebsiella</taxon>
    </lineage>
</organism>
<sequence>MTPLYTPDKLAGKAFRTGEQIIVDFGEHYTGYLSFRLGWQGVSCDAPARLRLVFGEVVTDVAVPLYPYNGWVSASWLPDEVLNIDFLPQRVNVARRHAFRYVRIEVVAVSNNFSVTLDDVAVRAVSSAGQDTGRPAHYDSELLGAIDRVGIRTLHECMQTVFEDGPRRDCRLWLGDLRLQALTNYVSFRNMALVRRCLYLFAGMSRADGYVTACVYEKPQPRIGEVVLLDYSALFGDVLLGYLRASEDRVTVDELWPVAKKQIELLLRHVGEDGLFHAPEQEGFVFIDWDAGKDQSAALKGLERQAAMQGVLIYSCRRLLELGSAIAPQDDLAVVETAITRMCAAARTHFYDEKQQLFVSGEQRQVSWASNVWLTLAQVLPESQNAVALQQVMKHDGAVRPLTPYLYHHMVDALVQNGLPQAARQLVESYWGGMIKAGADTFWEAFDPENPLASPYGGQQINSFCHAWSCTPGYFIRHHFSPQKI</sequence>
<evidence type="ECO:0000259" key="2">
    <source>
        <dbReference type="Pfam" id="PF21104"/>
    </source>
</evidence>
<gene>
    <name evidence="3" type="ORF">FE839_09735</name>
</gene>
<accession>A0A5R9LJQ2</accession>
<proteinExistence type="predicted"/>
<evidence type="ECO:0000313" key="4">
    <source>
        <dbReference type="Proteomes" id="UP000307430"/>
    </source>
</evidence>
<feature type="domain" description="Glycosyl hydrolase family 78 alpha-rhamnosidase N-terminal" evidence="2">
    <location>
        <begin position="5"/>
        <end position="124"/>
    </location>
</feature>
<keyword evidence="3" id="KW-0378">Hydrolase</keyword>
<dbReference type="EMBL" id="VCHQ01000011">
    <property type="protein sequence ID" value="TLV19355.1"/>
    <property type="molecule type" value="Genomic_DNA"/>
</dbReference>
<dbReference type="Gene3D" id="1.50.10.10">
    <property type="match status" value="1"/>
</dbReference>
<dbReference type="PANTHER" id="PTHR34987:SF4">
    <property type="entry name" value="ALPHA-L-RHAMNOSIDASE C-TERMINAL DOMAIN-CONTAINING PROTEIN"/>
    <property type="match status" value="1"/>
</dbReference>
<evidence type="ECO:0000259" key="1">
    <source>
        <dbReference type="Pfam" id="PF17389"/>
    </source>
</evidence>
<dbReference type="AlphaFoldDB" id="A0A5R9LJQ2"/>
<dbReference type="InterPro" id="IPR035396">
    <property type="entry name" value="Bac_rhamnosid6H"/>
</dbReference>
<dbReference type="InterPro" id="IPR008928">
    <property type="entry name" value="6-hairpin_glycosidase_sf"/>
</dbReference>
<dbReference type="GO" id="GO:0016787">
    <property type="term" value="F:hydrolase activity"/>
    <property type="evidence" value="ECO:0007669"/>
    <property type="project" value="UniProtKB-KW"/>
</dbReference>
<name>A0A5R9LJQ2_9ENTR</name>
<protein>
    <submittedName>
        <fullName evidence="3">Glycoside hydrolase</fullName>
    </submittedName>
</protein>
<dbReference type="SUPFAM" id="SSF48208">
    <property type="entry name" value="Six-hairpin glycosidases"/>
    <property type="match status" value="1"/>
</dbReference>
<reference evidence="3 4" key="1">
    <citation type="submission" date="2019-05" db="EMBL/GenBank/DDBJ databases">
        <title>Genome sequence of Klebsiella sp strain TOUT106.</title>
        <authorList>
            <person name="Rahi P."/>
            <person name="Chaudhari D."/>
        </authorList>
    </citation>
    <scope>NUCLEOTIDE SEQUENCE [LARGE SCALE GENOMIC DNA]</scope>
    <source>
        <strain evidence="3 4">TOUT106</strain>
    </source>
</reference>
<comment type="caution">
    <text evidence="3">The sequence shown here is derived from an EMBL/GenBank/DDBJ whole genome shotgun (WGS) entry which is preliminary data.</text>
</comment>
<feature type="domain" description="Alpha-L-rhamnosidase six-hairpin glycosidase" evidence="1">
    <location>
        <begin position="141"/>
        <end position="477"/>
    </location>
</feature>
<dbReference type="PANTHER" id="PTHR34987">
    <property type="entry name" value="C, PUTATIVE (AFU_ORTHOLOGUE AFUA_3G02880)-RELATED"/>
    <property type="match status" value="1"/>
</dbReference>